<dbReference type="PANTHER" id="PTHR32248:SF4">
    <property type="entry name" value="RNA POLYMERASE SIGMA-54 FACTOR"/>
    <property type="match status" value="1"/>
</dbReference>
<proteinExistence type="predicted"/>
<accession>A0A2X2BYF5</accession>
<dbReference type="Proteomes" id="UP000251485">
    <property type="component" value="Unassembled WGS sequence"/>
</dbReference>
<evidence type="ECO:0000313" key="3">
    <source>
        <dbReference type="Proteomes" id="UP000251485"/>
    </source>
</evidence>
<feature type="region of interest" description="Disordered" evidence="1">
    <location>
        <begin position="42"/>
        <end position="93"/>
    </location>
</feature>
<dbReference type="PANTHER" id="PTHR32248">
    <property type="entry name" value="RNA POLYMERASE SIGMA-54 FACTOR"/>
    <property type="match status" value="1"/>
</dbReference>
<dbReference type="GO" id="GO:0001216">
    <property type="term" value="F:DNA-binding transcription activator activity"/>
    <property type="evidence" value="ECO:0007669"/>
    <property type="project" value="InterPro"/>
</dbReference>
<protein>
    <submittedName>
        <fullName evidence="2">RNA polymerase factor sigma-54</fullName>
    </submittedName>
</protein>
<gene>
    <name evidence="2" type="primary">rpoN_1</name>
    <name evidence="2" type="ORF">NCTC10975_04140</name>
</gene>
<dbReference type="AlphaFoldDB" id="A0A2X2BYF5"/>
<reference evidence="2 3" key="1">
    <citation type="submission" date="2018-06" db="EMBL/GenBank/DDBJ databases">
        <authorList>
            <consortium name="Pathogen Informatics"/>
            <person name="Doyle S."/>
        </authorList>
    </citation>
    <scope>NUCLEOTIDE SEQUENCE [LARGE SCALE GENOMIC DNA]</scope>
    <source>
        <strain evidence="2 3">NCTC10975</strain>
    </source>
</reference>
<evidence type="ECO:0000313" key="2">
    <source>
        <dbReference type="EMBL" id="SPZ01492.1"/>
    </source>
</evidence>
<dbReference type="InterPro" id="IPR000394">
    <property type="entry name" value="RNA_pol_sigma_54"/>
</dbReference>
<dbReference type="Pfam" id="PF00309">
    <property type="entry name" value="Sigma54_AID"/>
    <property type="match status" value="1"/>
</dbReference>
<name>A0A2X2BYF5_PROMI</name>
<organism evidence="2 3">
    <name type="scientific">Proteus mirabilis</name>
    <dbReference type="NCBI Taxonomy" id="584"/>
    <lineage>
        <taxon>Bacteria</taxon>
        <taxon>Pseudomonadati</taxon>
        <taxon>Pseudomonadota</taxon>
        <taxon>Gammaproteobacteria</taxon>
        <taxon>Enterobacterales</taxon>
        <taxon>Morganellaceae</taxon>
        <taxon>Proteus</taxon>
    </lineage>
</organism>
<evidence type="ECO:0000256" key="1">
    <source>
        <dbReference type="SAM" id="MobiDB-lite"/>
    </source>
</evidence>
<dbReference type="GO" id="GO:0016987">
    <property type="term" value="F:sigma factor activity"/>
    <property type="evidence" value="ECO:0007669"/>
    <property type="project" value="InterPro"/>
</dbReference>
<dbReference type="EMBL" id="UAUE01000028">
    <property type="protein sequence ID" value="SPZ01492.1"/>
    <property type="molecule type" value="Genomic_DNA"/>
</dbReference>
<sequence length="93" mass="10522">MKQSLQLRLSQQLAMTPQLQQAIRLLQLSTLELQQEIQQALESNPLLEQEDDQADVTHSDSSSTQESDDSTPDNERDNEVLDTLDALEQKEDA</sequence>